<dbReference type="AlphaFoldDB" id="C1A0A3"/>
<dbReference type="SUPFAM" id="SSF47413">
    <property type="entry name" value="lambda repressor-like DNA-binding domains"/>
    <property type="match status" value="1"/>
</dbReference>
<dbReference type="InterPro" id="IPR001387">
    <property type="entry name" value="Cro/C1-type_HTH"/>
</dbReference>
<dbReference type="CDD" id="cd00093">
    <property type="entry name" value="HTH_XRE"/>
    <property type="match status" value="1"/>
</dbReference>
<dbReference type="Proteomes" id="UP000002204">
    <property type="component" value="Chromosome"/>
</dbReference>
<dbReference type="eggNOG" id="ENOG5031YHW">
    <property type="taxonomic scope" value="Bacteria"/>
</dbReference>
<dbReference type="InterPro" id="IPR010982">
    <property type="entry name" value="Lambda_DNA-bd_dom_sf"/>
</dbReference>
<sequence>MTTDLADVIGVNARRLRLETGVTLEQLARALRDRGMPWSTGRVGDMEAGRVNPTMPTILGLADALGEVTGGTVRLVDLVATDDFVELTGGLAVSSAALARALEGRPVRFEGDDRAPWAGVETAQQHEVHETLTDRARANGWPGVAEAKADLRVTTDAELNAVFDAADGAALADKRAAKAFDVEMVELMAAALRLWGHSLADERERLAALEPDANNQRRGQISRDLRAQLSAALESK</sequence>
<gene>
    <name evidence="1" type="ordered locus">RER_33300</name>
</gene>
<evidence type="ECO:0000313" key="2">
    <source>
        <dbReference type="Proteomes" id="UP000002204"/>
    </source>
</evidence>
<keyword evidence="1" id="KW-0238">DNA-binding</keyword>
<reference evidence="2" key="1">
    <citation type="submission" date="2005-03" db="EMBL/GenBank/DDBJ databases">
        <title>Comparison of the complete genome sequences of Rhodococcus erythropolis PR4 and Rhodococcus opacus B4.</title>
        <authorList>
            <person name="Takarada H."/>
            <person name="Sekine M."/>
            <person name="Hosoyama A."/>
            <person name="Yamada R."/>
            <person name="Fujisawa T."/>
            <person name="Omata S."/>
            <person name="Shimizu A."/>
            <person name="Tsukatani N."/>
            <person name="Tanikawa S."/>
            <person name="Fujita N."/>
            <person name="Harayama S."/>
        </authorList>
    </citation>
    <scope>NUCLEOTIDE SEQUENCE [LARGE SCALE GENOMIC DNA]</scope>
    <source>
        <strain evidence="2">PR4 / NBRC 100887</strain>
    </source>
</reference>
<protein>
    <submittedName>
        <fullName evidence="1">Putative Xre family DNA-binding protein</fullName>
    </submittedName>
</protein>
<dbReference type="RefSeq" id="WP_020907908.1">
    <property type="nucleotide sequence ID" value="NC_012490.1"/>
</dbReference>
<dbReference type="GO" id="GO:0003677">
    <property type="term" value="F:DNA binding"/>
    <property type="evidence" value="ECO:0007669"/>
    <property type="project" value="UniProtKB-KW"/>
</dbReference>
<organism evidence="1 2">
    <name type="scientific">Rhodococcus erythropolis (strain PR4 / NBRC 100887)</name>
    <dbReference type="NCBI Taxonomy" id="234621"/>
    <lineage>
        <taxon>Bacteria</taxon>
        <taxon>Bacillati</taxon>
        <taxon>Actinomycetota</taxon>
        <taxon>Actinomycetes</taxon>
        <taxon>Mycobacteriales</taxon>
        <taxon>Nocardiaceae</taxon>
        <taxon>Rhodococcus</taxon>
        <taxon>Rhodococcus erythropolis group</taxon>
    </lineage>
</organism>
<dbReference type="HOGENOM" id="CLU_1137345_0_0_11"/>
<dbReference type="KEGG" id="rer:RER_33300"/>
<dbReference type="EMBL" id="AP008957">
    <property type="protein sequence ID" value="BAH34038.1"/>
    <property type="molecule type" value="Genomic_DNA"/>
</dbReference>
<proteinExistence type="predicted"/>
<name>C1A0A3_RHOE4</name>
<evidence type="ECO:0000313" key="1">
    <source>
        <dbReference type="EMBL" id="BAH34038.1"/>
    </source>
</evidence>
<dbReference type="Gene3D" id="1.10.260.40">
    <property type="entry name" value="lambda repressor-like DNA-binding domains"/>
    <property type="match status" value="1"/>
</dbReference>
<accession>C1A0A3</accession>
<dbReference type="Pfam" id="PF13560">
    <property type="entry name" value="HTH_31"/>
    <property type="match status" value="1"/>
</dbReference>
<reference evidence="1 2" key="2">
    <citation type="journal article" date="2006" name="Environ. Microbiol.">
        <title>Sequence analysis of three plasmids harboured in Rhodococcus erythropolis strain PR4.</title>
        <authorList>
            <person name="Sekine M."/>
            <person name="Tanikawa S."/>
            <person name="Omata S."/>
            <person name="Saito M."/>
            <person name="Fujisawa T."/>
            <person name="Tsukatani N."/>
            <person name="Tajima T."/>
            <person name="Sekigawa T."/>
            <person name="Kosugi H."/>
            <person name="Matsuo Y."/>
            <person name="Nishiko R."/>
            <person name="Imamura K."/>
            <person name="Ito M."/>
            <person name="Narita H."/>
            <person name="Tago S."/>
            <person name="Fujita N."/>
            <person name="Harayama S."/>
        </authorList>
    </citation>
    <scope>NUCLEOTIDE SEQUENCE [LARGE SCALE GENOMIC DNA]</scope>
    <source>
        <strain evidence="2">PR4 / NBRC 100887</strain>
    </source>
</reference>